<dbReference type="GO" id="GO:0030639">
    <property type="term" value="P:polyketide biosynthetic process"/>
    <property type="evidence" value="ECO:0007669"/>
    <property type="project" value="InterPro"/>
</dbReference>
<dbReference type="RefSeq" id="WP_138689345.1">
    <property type="nucleotide sequence ID" value="NZ_JBHSAZ010000107.1"/>
</dbReference>
<reference evidence="1 2" key="1">
    <citation type="submission" date="2019-05" db="EMBL/GenBank/DDBJ databases">
        <title>Draft genome sequence of Nonomuraea zeae DSM 100528.</title>
        <authorList>
            <person name="Saricaoglu S."/>
            <person name="Isik K."/>
        </authorList>
    </citation>
    <scope>NUCLEOTIDE SEQUENCE [LARGE SCALE GENOMIC DNA]</scope>
    <source>
        <strain evidence="1 2">DSM 100528</strain>
    </source>
</reference>
<proteinExistence type="predicted"/>
<gene>
    <name evidence="1" type="ORF">ETD85_09975</name>
</gene>
<dbReference type="Proteomes" id="UP000306628">
    <property type="component" value="Unassembled WGS sequence"/>
</dbReference>
<name>A0A5S4GUT7_9ACTN</name>
<evidence type="ECO:0000313" key="2">
    <source>
        <dbReference type="Proteomes" id="UP000306628"/>
    </source>
</evidence>
<accession>A0A5S4GUT7</accession>
<comment type="caution">
    <text evidence="1">The sequence shown here is derived from an EMBL/GenBank/DDBJ whole genome shotgun (WGS) entry which is preliminary data.</text>
</comment>
<evidence type="ECO:0000313" key="1">
    <source>
        <dbReference type="EMBL" id="TMR36716.1"/>
    </source>
</evidence>
<protein>
    <submittedName>
        <fullName evidence="1">TcmI family type II polyketide cyclase</fullName>
    </submittedName>
</protein>
<dbReference type="Gene3D" id="3.30.70.1090">
    <property type="entry name" value="Dimeric alpha+beta barrel"/>
    <property type="match status" value="1"/>
</dbReference>
<keyword evidence="2" id="KW-1185">Reference proteome</keyword>
<dbReference type="EMBL" id="VCKX01000022">
    <property type="protein sequence ID" value="TMR36716.1"/>
    <property type="molecule type" value="Genomic_DNA"/>
</dbReference>
<sequence>MSHRKLIVARLNAERTEPVARLFAESDRSDLPAMLGVTRRTLFTFHDLYFHLVETEQDVAGPLSEVRNHPLYRSIDEGLAAYVRPYHPSWRGPADAMATPFYEWRRP</sequence>
<dbReference type="InterPro" id="IPR006765">
    <property type="entry name" value="Polyketide_synth_cyclase"/>
</dbReference>
<dbReference type="AlphaFoldDB" id="A0A5S4GUT7"/>
<dbReference type="OrthoDB" id="4147507at2"/>
<dbReference type="Pfam" id="PF04673">
    <property type="entry name" value="Cyclase_polyket"/>
    <property type="match status" value="1"/>
</dbReference>
<organism evidence="1 2">
    <name type="scientific">Nonomuraea zeae</name>
    <dbReference type="NCBI Taxonomy" id="1642303"/>
    <lineage>
        <taxon>Bacteria</taxon>
        <taxon>Bacillati</taxon>
        <taxon>Actinomycetota</taxon>
        <taxon>Actinomycetes</taxon>
        <taxon>Streptosporangiales</taxon>
        <taxon>Streptosporangiaceae</taxon>
        <taxon>Nonomuraea</taxon>
    </lineage>
</organism>
<dbReference type="SUPFAM" id="SSF54909">
    <property type="entry name" value="Dimeric alpha+beta barrel"/>
    <property type="match status" value="1"/>
</dbReference>
<dbReference type="InterPro" id="IPR011008">
    <property type="entry name" value="Dimeric_a/b-barrel"/>
</dbReference>
<dbReference type="InterPro" id="IPR038474">
    <property type="entry name" value="Polyketide_synth_cyclase_sf"/>
</dbReference>